<keyword evidence="1" id="KW-0507">mRNA processing</keyword>
<protein>
    <recommendedName>
        <fullName evidence="4">CCHC-type domain-containing protein</fullName>
    </recommendedName>
</protein>
<keyword evidence="2" id="KW-0479">Metal-binding</keyword>
<dbReference type="EMBL" id="JAACJJ010000043">
    <property type="protein sequence ID" value="KAF5315391.1"/>
    <property type="molecule type" value="Genomic_DNA"/>
</dbReference>
<keyword evidence="2" id="KW-0862">Zinc</keyword>
<dbReference type="AlphaFoldDB" id="A0A8H5B316"/>
<evidence type="ECO:0000313" key="5">
    <source>
        <dbReference type="EMBL" id="KAF5315391.1"/>
    </source>
</evidence>
<dbReference type="InterPro" id="IPR005162">
    <property type="entry name" value="Retrotrans_gag_dom"/>
</dbReference>
<dbReference type="GO" id="GO:0006397">
    <property type="term" value="P:mRNA processing"/>
    <property type="evidence" value="ECO:0007669"/>
    <property type="project" value="UniProtKB-KW"/>
</dbReference>
<dbReference type="GO" id="GO:0008270">
    <property type="term" value="F:zinc ion binding"/>
    <property type="evidence" value="ECO:0007669"/>
    <property type="project" value="UniProtKB-KW"/>
</dbReference>
<dbReference type="PANTHER" id="PTHR15503:SF22">
    <property type="entry name" value="TRANSPOSON TY3-I GAG POLYPROTEIN"/>
    <property type="match status" value="1"/>
</dbReference>
<feature type="compositionally biased region" description="Low complexity" evidence="3">
    <location>
        <begin position="39"/>
        <end position="48"/>
    </location>
</feature>
<evidence type="ECO:0000259" key="4">
    <source>
        <dbReference type="PROSITE" id="PS50158"/>
    </source>
</evidence>
<organism evidence="5 6">
    <name type="scientific">Psilocybe cf. subviscida</name>
    <dbReference type="NCBI Taxonomy" id="2480587"/>
    <lineage>
        <taxon>Eukaryota</taxon>
        <taxon>Fungi</taxon>
        <taxon>Dikarya</taxon>
        <taxon>Basidiomycota</taxon>
        <taxon>Agaricomycotina</taxon>
        <taxon>Agaricomycetes</taxon>
        <taxon>Agaricomycetidae</taxon>
        <taxon>Agaricales</taxon>
        <taxon>Agaricineae</taxon>
        <taxon>Strophariaceae</taxon>
        <taxon>Psilocybe</taxon>
    </lineage>
</organism>
<keyword evidence="6" id="KW-1185">Reference proteome</keyword>
<gene>
    <name evidence="5" type="ORF">D9619_007462</name>
</gene>
<dbReference type="InterPro" id="IPR001878">
    <property type="entry name" value="Znf_CCHC"/>
</dbReference>
<name>A0A8H5B316_9AGAR</name>
<dbReference type="InterPro" id="IPR036875">
    <property type="entry name" value="Znf_CCHC_sf"/>
</dbReference>
<dbReference type="InterPro" id="IPR032567">
    <property type="entry name" value="RTL1-rel"/>
</dbReference>
<feature type="compositionally biased region" description="Low complexity" evidence="3">
    <location>
        <begin position="280"/>
        <end position="294"/>
    </location>
</feature>
<keyword evidence="2" id="KW-0863">Zinc-finger</keyword>
<feature type="region of interest" description="Disordered" evidence="3">
    <location>
        <begin position="263"/>
        <end position="317"/>
    </location>
</feature>
<dbReference type="Pfam" id="PF03732">
    <property type="entry name" value="Retrotrans_gag"/>
    <property type="match status" value="1"/>
</dbReference>
<feature type="domain" description="CCHC-type" evidence="4">
    <location>
        <begin position="330"/>
        <end position="345"/>
    </location>
</feature>
<dbReference type="Proteomes" id="UP000567179">
    <property type="component" value="Unassembled WGS sequence"/>
</dbReference>
<dbReference type="SUPFAM" id="SSF57756">
    <property type="entry name" value="Retrovirus zinc finger-like domains"/>
    <property type="match status" value="1"/>
</dbReference>
<dbReference type="OrthoDB" id="3040543at2759"/>
<dbReference type="PROSITE" id="PS50158">
    <property type="entry name" value="ZF_CCHC"/>
    <property type="match status" value="1"/>
</dbReference>
<sequence>MADTNPTSSAPGLLDQLMQQVTQLQQQIVDLQQQNHQLQQLQQQQYHHQPPPPHQSPIHQHHHQSNFAAGSQSDSVGLASPLLSKPSNLSSYVKVAPPEPFDGSMSKAESFLSQCLLYFYGRGITSDFNKVICALSFMKAGNADKWARMKIQQLDPNFCEEVSWEVFVSEFRATFGDPNPGATARHKMNQLKQGTSTADQYVADFRLLVQDTGFNDAALVEKFQNGLNSSLVDRIYNLPQMPSTLEGWISWALRLDRQWRQRESTKRTSVNPFSKHSLTPQSPAKPSSHPSPSVASPPPASQSTNAQQKSSDVVPMEVDSGWKSVRPLVCFKCRKPGHKAVNCRSTTNINAMDHEEIKNHFREIILKEEEEKKKAEGQSDQNFQ</sequence>
<evidence type="ECO:0000256" key="1">
    <source>
        <dbReference type="ARBA" id="ARBA00022664"/>
    </source>
</evidence>
<dbReference type="PANTHER" id="PTHR15503">
    <property type="entry name" value="LDOC1 RELATED"/>
    <property type="match status" value="1"/>
</dbReference>
<feature type="region of interest" description="Disordered" evidence="3">
    <location>
        <begin position="39"/>
        <end position="74"/>
    </location>
</feature>
<comment type="caution">
    <text evidence="5">The sequence shown here is derived from an EMBL/GenBank/DDBJ whole genome shotgun (WGS) entry which is preliminary data.</text>
</comment>
<evidence type="ECO:0000313" key="6">
    <source>
        <dbReference type="Proteomes" id="UP000567179"/>
    </source>
</evidence>
<accession>A0A8H5B316</accession>
<proteinExistence type="predicted"/>
<feature type="compositionally biased region" description="Polar residues" evidence="3">
    <location>
        <begin position="65"/>
        <end position="74"/>
    </location>
</feature>
<evidence type="ECO:0000256" key="3">
    <source>
        <dbReference type="SAM" id="MobiDB-lite"/>
    </source>
</evidence>
<dbReference type="SMART" id="SM00343">
    <property type="entry name" value="ZnF_C2HC"/>
    <property type="match status" value="1"/>
</dbReference>
<reference evidence="5 6" key="1">
    <citation type="journal article" date="2020" name="ISME J.">
        <title>Uncovering the hidden diversity of litter-decomposition mechanisms in mushroom-forming fungi.</title>
        <authorList>
            <person name="Floudas D."/>
            <person name="Bentzer J."/>
            <person name="Ahren D."/>
            <person name="Johansson T."/>
            <person name="Persson P."/>
            <person name="Tunlid A."/>
        </authorList>
    </citation>
    <scope>NUCLEOTIDE SEQUENCE [LARGE SCALE GENOMIC DNA]</scope>
    <source>
        <strain evidence="5 6">CBS 101986</strain>
    </source>
</reference>
<evidence type="ECO:0000256" key="2">
    <source>
        <dbReference type="PROSITE-ProRule" id="PRU00047"/>
    </source>
</evidence>
<dbReference type="GO" id="GO:0003676">
    <property type="term" value="F:nucleic acid binding"/>
    <property type="evidence" value="ECO:0007669"/>
    <property type="project" value="InterPro"/>
</dbReference>
<feature type="compositionally biased region" description="Polar residues" evidence="3">
    <location>
        <begin position="267"/>
        <end position="279"/>
    </location>
</feature>